<keyword evidence="6" id="KW-1185">Reference proteome</keyword>
<comment type="cofactor">
    <cofactor evidence="2">
        <name>Mn(2+)</name>
        <dbReference type="ChEBI" id="CHEBI:29035"/>
    </cofactor>
</comment>
<evidence type="ECO:0000256" key="1">
    <source>
        <dbReference type="PROSITE-ProRule" id="PRU00703"/>
    </source>
</evidence>
<comment type="catalytic activity">
    <reaction evidence="2">
        <text>O-phospho-L-threonyl-[protein] + H2O = L-threonyl-[protein] + phosphate</text>
        <dbReference type="Rhea" id="RHEA:47004"/>
        <dbReference type="Rhea" id="RHEA-COMP:11060"/>
        <dbReference type="Rhea" id="RHEA-COMP:11605"/>
        <dbReference type="ChEBI" id="CHEBI:15377"/>
        <dbReference type="ChEBI" id="CHEBI:30013"/>
        <dbReference type="ChEBI" id="CHEBI:43474"/>
        <dbReference type="ChEBI" id="CHEBI:61977"/>
        <dbReference type="EC" id="3.1.3.16"/>
    </reaction>
</comment>
<comment type="catalytic activity">
    <reaction evidence="2">
        <text>O-phospho-L-seryl-[protein] + H2O = L-seryl-[protein] + phosphate</text>
        <dbReference type="Rhea" id="RHEA:20629"/>
        <dbReference type="Rhea" id="RHEA-COMP:9863"/>
        <dbReference type="Rhea" id="RHEA-COMP:11604"/>
        <dbReference type="ChEBI" id="CHEBI:15377"/>
        <dbReference type="ChEBI" id="CHEBI:29999"/>
        <dbReference type="ChEBI" id="CHEBI:43474"/>
        <dbReference type="ChEBI" id="CHEBI:83421"/>
        <dbReference type="EC" id="3.1.3.16"/>
    </reaction>
</comment>
<dbReference type="PANTHER" id="PTHR12320:SF1">
    <property type="entry name" value="PROTEIN PHOSPHATASE PTC7 HOMOLOG"/>
    <property type="match status" value="1"/>
</dbReference>
<dbReference type="EMBL" id="CAICTM010000246">
    <property type="protein sequence ID" value="CAB9505907.1"/>
    <property type="molecule type" value="Genomic_DNA"/>
</dbReference>
<dbReference type="OrthoDB" id="60843at2759"/>
<dbReference type="SUPFAM" id="SSF81606">
    <property type="entry name" value="PP2C-like"/>
    <property type="match status" value="1"/>
</dbReference>
<dbReference type="GO" id="GO:0004722">
    <property type="term" value="F:protein serine/threonine phosphatase activity"/>
    <property type="evidence" value="ECO:0007669"/>
    <property type="project" value="UniProtKB-EC"/>
</dbReference>
<dbReference type="Gene3D" id="3.60.40.10">
    <property type="entry name" value="PPM-type phosphatase domain"/>
    <property type="match status" value="1"/>
</dbReference>
<keyword evidence="2" id="KW-0378">Hydrolase</keyword>
<sequence length="648" mass="71656">MRTLLYASRVALKRARIPVARGYTLDDRVLSNAYSSTSRRLLSTSLSSFEDEQHDDRSVVIPATLASLTSKKGATASHRETKISKKEMREEETKRWRLSDVPISDILEAKHSNRWVNPTISSTATLKEAIEIILEGELSAAMVVDETKHVVGLVTSRDLLRCISMGIKDGDSSDELLDRVVGDHVMTPISQVIYARPEETVGSCRTIMAKLGIKCLPVLSKEGRVEGLVTARDMSQYRFSAEDKGGKKSYLNDVSERVGMGSNTSMADPPAFMQAHLALEQTALFINVGVAELPHPFKTENGVGMNHRDFGPSEFSADPSFSEDAFFTKTVRLPDEKLNKIQEVTYCGIADGVGSWRAYGVDPREFSHALMKECENVLQEASNSALEREMKGEKNRRSIRPGEVLANAYDRVVEQNITGSSTACVALFDSIRHQLHFSNLGDSGIIILRHIDSDVAGALKRNRKTPRAERKSDLQAVFVSQQQLHSFNHPFQLGWTGEELEKEEKTSFSSAKSACTTSVHLRRGDVIIMATDGLFDNVDIDEIAAVTLEWERQNGFLRGGDIDGRENRWTLGNSLTDCSYERVPNLAEMLVKKARNNSLDPTTDSPFALLAKDNDIMWSGGMPDDCTVIAMHVVGRSPLARAGKLSGL</sequence>
<dbReference type="PANTHER" id="PTHR12320">
    <property type="entry name" value="PROTEIN PHOSPHATASE 2C"/>
    <property type="match status" value="1"/>
</dbReference>
<dbReference type="InterPro" id="IPR036457">
    <property type="entry name" value="PPM-type-like_dom_sf"/>
</dbReference>
<protein>
    <recommendedName>
        <fullName evidence="2">Protein phosphatase</fullName>
        <ecNumber evidence="2">3.1.3.16</ecNumber>
    </recommendedName>
</protein>
<dbReference type="AlphaFoldDB" id="A0A9N8DMR7"/>
<dbReference type="InterPro" id="IPR000644">
    <property type="entry name" value="CBS_dom"/>
</dbReference>
<comment type="cofactor">
    <cofactor evidence="2">
        <name>Mg(2+)</name>
        <dbReference type="ChEBI" id="CHEBI:18420"/>
    </cofactor>
</comment>
<feature type="domain" description="PPM-type phosphatase" evidence="4">
    <location>
        <begin position="309"/>
        <end position="633"/>
    </location>
</feature>
<dbReference type="InterPro" id="IPR039123">
    <property type="entry name" value="PPTC7"/>
</dbReference>
<keyword evidence="2" id="KW-0904">Protein phosphatase</keyword>
<dbReference type="InterPro" id="IPR046342">
    <property type="entry name" value="CBS_dom_sf"/>
</dbReference>
<dbReference type="Proteomes" id="UP001153069">
    <property type="component" value="Unassembled WGS sequence"/>
</dbReference>
<dbReference type="CDD" id="cd02205">
    <property type="entry name" value="CBS_pair_SF"/>
    <property type="match status" value="1"/>
</dbReference>
<comment type="caution">
    <text evidence="5">The sequence shown here is derived from an EMBL/GenBank/DDBJ whole genome shotgun (WGS) entry which is preliminary data.</text>
</comment>
<dbReference type="Gene3D" id="3.10.580.10">
    <property type="entry name" value="CBS-domain"/>
    <property type="match status" value="1"/>
</dbReference>
<feature type="domain" description="CBS" evidence="3">
    <location>
        <begin position="186"/>
        <end position="244"/>
    </location>
</feature>
<dbReference type="SMART" id="SM00116">
    <property type="entry name" value="CBS"/>
    <property type="match status" value="2"/>
</dbReference>
<name>A0A9N8DMR7_9STRA</name>
<comment type="similarity">
    <text evidence="2">Belongs to the PP2C family.</text>
</comment>
<evidence type="ECO:0000256" key="2">
    <source>
        <dbReference type="RuleBase" id="RU366020"/>
    </source>
</evidence>
<dbReference type="SUPFAM" id="SSF54631">
    <property type="entry name" value="CBS-domain pair"/>
    <property type="match status" value="1"/>
</dbReference>
<keyword evidence="1" id="KW-0129">CBS domain</keyword>
<dbReference type="PROSITE" id="PS51371">
    <property type="entry name" value="CBS"/>
    <property type="match status" value="2"/>
</dbReference>
<accession>A0A9N8DMR7</accession>
<dbReference type="Pfam" id="PF00571">
    <property type="entry name" value="CBS"/>
    <property type="match status" value="2"/>
</dbReference>
<keyword evidence="2" id="KW-0479">Metal-binding</keyword>
<evidence type="ECO:0000259" key="3">
    <source>
        <dbReference type="PROSITE" id="PS51371"/>
    </source>
</evidence>
<dbReference type="InterPro" id="IPR001932">
    <property type="entry name" value="PPM-type_phosphatase-like_dom"/>
</dbReference>
<dbReference type="GO" id="GO:0046872">
    <property type="term" value="F:metal ion binding"/>
    <property type="evidence" value="ECO:0007669"/>
    <property type="project" value="UniProtKB-UniRule"/>
</dbReference>
<proteinExistence type="inferred from homology"/>
<keyword evidence="2" id="KW-0460">Magnesium</keyword>
<evidence type="ECO:0000259" key="4">
    <source>
        <dbReference type="PROSITE" id="PS51746"/>
    </source>
</evidence>
<keyword evidence="2" id="KW-0464">Manganese</keyword>
<feature type="domain" description="CBS" evidence="3">
    <location>
        <begin position="112"/>
        <end position="172"/>
    </location>
</feature>
<dbReference type="EC" id="3.1.3.16" evidence="2"/>
<evidence type="ECO:0000313" key="6">
    <source>
        <dbReference type="Proteomes" id="UP001153069"/>
    </source>
</evidence>
<organism evidence="5 6">
    <name type="scientific">Seminavis robusta</name>
    <dbReference type="NCBI Taxonomy" id="568900"/>
    <lineage>
        <taxon>Eukaryota</taxon>
        <taxon>Sar</taxon>
        <taxon>Stramenopiles</taxon>
        <taxon>Ochrophyta</taxon>
        <taxon>Bacillariophyta</taxon>
        <taxon>Bacillariophyceae</taxon>
        <taxon>Bacillariophycidae</taxon>
        <taxon>Naviculales</taxon>
        <taxon>Naviculaceae</taxon>
        <taxon>Seminavis</taxon>
    </lineage>
</organism>
<dbReference type="PROSITE" id="PS51746">
    <property type="entry name" value="PPM_2"/>
    <property type="match status" value="1"/>
</dbReference>
<reference evidence="5" key="1">
    <citation type="submission" date="2020-06" db="EMBL/GenBank/DDBJ databases">
        <authorList>
            <consortium name="Plant Systems Biology data submission"/>
        </authorList>
    </citation>
    <scope>NUCLEOTIDE SEQUENCE</scope>
    <source>
        <strain evidence="5">D6</strain>
    </source>
</reference>
<evidence type="ECO:0000313" key="5">
    <source>
        <dbReference type="EMBL" id="CAB9505907.1"/>
    </source>
</evidence>
<gene>
    <name evidence="5" type="ORF">SEMRO_247_G098150.1</name>
</gene>
<dbReference type="SMART" id="SM00332">
    <property type="entry name" value="PP2Cc"/>
    <property type="match status" value="1"/>
</dbReference>